<evidence type="ECO:0000256" key="2">
    <source>
        <dbReference type="ARBA" id="ARBA00023043"/>
    </source>
</evidence>
<protein>
    <recommendedName>
        <fullName evidence="6">Ankyrin repeat protein</fullName>
    </recommendedName>
</protein>
<sequence length="202" mass="23438">MGTIEFLIDEEKRNCLQRNDDTNNLRQRHTINLDRFLTIACKYGDAYIVEYLLSKGADIHHQDKKMDTFDEGVQASRMGHFEIMQLLIEKNIDINQYDEAGDTPLIIACKNKYQNLAKLLIDNGADTGETFIWAFRNNDVYSTEFLIECGADVNKRDPIDWIPLTCACFIRQEHIKNNRCVLSKFDRIFIYSFQTALALTLP</sequence>
<dbReference type="InterPro" id="IPR002110">
    <property type="entry name" value="Ankyrin_rpt"/>
</dbReference>
<evidence type="ECO:0000256" key="3">
    <source>
        <dbReference type="PROSITE-ProRule" id="PRU00023"/>
    </source>
</evidence>
<gene>
    <name evidence="4" type="ORF">MEDL_36480</name>
</gene>
<name>A0A8S3SQK1_MYTED</name>
<keyword evidence="5" id="KW-1185">Reference proteome</keyword>
<dbReference type="Gene3D" id="1.25.40.20">
    <property type="entry name" value="Ankyrin repeat-containing domain"/>
    <property type="match status" value="2"/>
</dbReference>
<evidence type="ECO:0000256" key="1">
    <source>
        <dbReference type="ARBA" id="ARBA00022737"/>
    </source>
</evidence>
<dbReference type="EMBL" id="CAJPWZ010001777">
    <property type="protein sequence ID" value="CAG2223217.1"/>
    <property type="molecule type" value="Genomic_DNA"/>
</dbReference>
<dbReference type="PANTHER" id="PTHR24171">
    <property type="entry name" value="ANKYRIN REPEAT DOMAIN-CONTAINING PROTEIN 39-RELATED"/>
    <property type="match status" value="1"/>
</dbReference>
<dbReference type="Proteomes" id="UP000683360">
    <property type="component" value="Unassembled WGS sequence"/>
</dbReference>
<dbReference type="OrthoDB" id="71307at2759"/>
<dbReference type="InterPro" id="IPR036770">
    <property type="entry name" value="Ankyrin_rpt-contain_sf"/>
</dbReference>
<accession>A0A8S3SQK1</accession>
<dbReference type="SMART" id="SM00248">
    <property type="entry name" value="ANK"/>
    <property type="match status" value="3"/>
</dbReference>
<dbReference type="Pfam" id="PF12796">
    <property type="entry name" value="Ank_2"/>
    <property type="match status" value="1"/>
</dbReference>
<comment type="caution">
    <text evidence="4">The sequence shown here is derived from an EMBL/GenBank/DDBJ whole genome shotgun (WGS) entry which is preliminary data.</text>
</comment>
<organism evidence="4 5">
    <name type="scientific">Mytilus edulis</name>
    <name type="common">Blue mussel</name>
    <dbReference type="NCBI Taxonomy" id="6550"/>
    <lineage>
        <taxon>Eukaryota</taxon>
        <taxon>Metazoa</taxon>
        <taxon>Spiralia</taxon>
        <taxon>Lophotrochozoa</taxon>
        <taxon>Mollusca</taxon>
        <taxon>Bivalvia</taxon>
        <taxon>Autobranchia</taxon>
        <taxon>Pteriomorphia</taxon>
        <taxon>Mytilida</taxon>
        <taxon>Mytiloidea</taxon>
        <taxon>Mytilidae</taxon>
        <taxon>Mytilinae</taxon>
        <taxon>Mytilus</taxon>
    </lineage>
</organism>
<keyword evidence="2 3" id="KW-0040">ANK repeat</keyword>
<evidence type="ECO:0008006" key="6">
    <source>
        <dbReference type="Google" id="ProtNLM"/>
    </source>
</evidence>
<evidence type="ECO:0000313" key="5">
    <source>
        <dbReference type="Proteomes" id="UP000683360"/>
    </source>
</evidence>
<evidence type="ECO:0000313" key="4">
    <source>
        <dbReference type="EMBL" id="CAG2223217.1"/>
    </source>
</evidence>
<feature type="repeat" description="ANK" evidence="3">
    <location>
        <begin position="100"/>
        <end position="126"/>
    </location>
</feature>
<keyword evidence="1" id="KW-0677">Repeat</keyword>
<dbReference type="AlphaFoldDB" id="A0A8S3SQK1"/>
<reference evidence="4" key="1">
    <citation type="submission" date="2021-03" db="EMBL/GenBank/DDBJ databases">
        <authorList>
            <person name="Bekaert M."/>
        </authorList>
    </citation>
    <scope>NUCLEOTIDE SEQUENCE</scope>
</reference>
<dbReference type="PROSITE" id="PS50088">
    <property type="entry name" value="ANK_REPEAT"/>
    <property type="match status" value="2"/>
</dbReference>
<proteinExistence type="predicted"/>
<dbReference type="PROSITE" id="PS50297">
    <property type="entry name" value="ANK_REP_REGION"/>
    <property type="match status" value="1"/>
</dbReference>
<feature type="repeat" description="ANK" evidence="3">
    <location>
        <begin position="37"/>
        <end position="64"/>
    </location>
</feature>
<dbReference type="SUPFAM" id="SSF48403">
    <property type="entry name" value="Ankyrin repeat"/>
    <property type="match status" value="1"/>
</dbReference>